<dbReference type="HOGENOM" id="CLU_042557_2_0_1"/>
<keyword evidence="6 7" id="KW-0349">Heme</keyword>
<protein>
    <recommendedName>
        <fullName evidence="10">Cytochrome P450 monooxygenase</fullName>
    </recommendedName>
</protein>
<comment type="similarity">
    <text evidence="7">Belongs to the cytochrome P450 family.</text>
</comment>
<dbReference type="GeneID" id="26252779"/>
<evidence type="ECO:0000256" key="6">
    <source>
        <dbReference type="PIRSR" id="PIRSR602401-1"/>
    </source>
</evidence>
<dbReference type="GO" id="GO:0004497">
    <property type="term" value="F:monooxygenase activity"/>
    <property type="evidence" value="ECO:0007669"/>
    <property type="project" value="UniProtKB-KW"/>
</dbReference>
<evidence type="ECO:0000256" key="2">
    <source>
        <dbReference type="ARBA" id="ARBA00022723"/>
    </source>
</evidence>
<reference evidence="8 9" key="1">
    <citation type="journal article" date="2013" name="PLoS Genet.">
        <title>Comparative genome structure, secondary metabolite, and effector coding capacity across Cochliobolus pathogens.</title>
        <authorList>
            <person name="Condon B.J."/>
            <person name="Leng Y."/>
            <person name="Wu D."/>
            <person name="Bushley K.E."/>
            <person name="Ohm R.A."/>
            <person name="Otillar R."/>
            <person name="Martin J."/>
            <person name="Schackwitz W."/>
            <person name="Grimwood J."/>
            <person name="MohdZainudin N."/>
            <person name="Xue C."/>
            <person name="Wang R."/>
            <person name="Manning V.A."/>
            <person name="Dhillon B."/>
            <person name="Tu Z.J."/>
            <person name="Steffenson B.J."/>
            <person name="Salamov A."/>
            <person name="Sun H."/>
            <person name="Lowry S."/>
            <person name="LaButti K."/>
            <person name="Han J."/>
            <person name="Copeland A."/>
            <person name="Lindquist E."/>
            <person name="Barry K."/>
            <person name="Schmutz J."/>
            <person name="Baker S.E."/>
            <person name="Ciuffetti L.M."/>
            <person name="Grigoriev I.V."/>
            <person name="Zhong S."/>
            <person name="Turgeon B.G."/>
        </authorList>
    </citation>
    <scope>NUCLEOTIDE SEQUENCE [LARGE SCALE GENOMIC DNA]</scope>
    <source>
        <strain evidence="8 9">FI3</strain>
    </source>
</reference>
<dbReference type="PRINTS" id="PR00463">
    <property type="entry name" value="EP450I"/>
</dbReference>
<proteinExistence type="inferred from homology"/>
<dbReference type="PANTHER" id="PTHR24303">
    <property type="entry name" value="HEME-BINDING MONOOXYGENASE FAMILY"/>
    <property type="match status" value="1"/>
</dbReference>
<dbReference type="RefSeq" id="XP_014562257.1">
    <property type="nucleotide sequence ID" value="XM_014706771.1"/>
</dbReference>
<dbReference type="PANTHER" id="PTHR24303:SF31">
    <property type="entry name" value="CYTOCHROME P450 307A1-RELATED"/>
    <property type="match status" value="1"/>
</dbReference>
<dbReference type="InterPro" id="IPR002401">
    <property type="entry name" value="Cyt_P450_E_grp-I"/>
</dbReference>
<dbReference type="Pfam" id="PF00067">
    <property type="entry name" value="p450"/>
    <property type="match status" value="1"/>
</dbReference>
<dbReference type="Gene3D" id="1.10.630.10">
    <property type="entry name" value="Cytochrome P450"/>
    <property type="match status" value="1"/>
</dbReference>
<evidence type="ECO:0000256" key="3">
    <source>
        <dbReference type="ARBA" id="ARBA00023002"/>
    </source>
</evidence>
<dbReference type="InterPro" id="IPR001128">
    <property type="entry name" value="Cyt_P450"/>
</dbReference>
<evidence type="ECO:0000256" key="4">
    <source>
        <dbReference type="ARBA" id="ARBA00023004"/>
    </source>
</evidence>
<keyword evidence="9" id="KW-1185">Reference proteome</keyword>
<keyword evidence="2 6" id="KW-0479">Metal-binding</keyword>
<dbReference type="CDD" id="cd20615">
    <property type="entry name" value="CYP_GliC-like"/>
    <property type="match status" value="1"/>
</dbReference>
<evidence type="ECO:0000256" key="7">
    <source>
        <dbReference type="RuleBase" id="RU000461"/>
    </source>
</evidence>
<gene>
    <name evidence="8" type="ORF">COCVIDRAFT_21720</name>
</gene>
<evidence type="ECO:0000313" key="8">
    <source>
        <dbReference type="EMBL" id="EUN32661.1"/>
    </source>
</evidence>
<sequence>MPSLRFEWANGQGTEKFFRGHSAARHWRATMGPIYRIWSGLRPEVVLTDPSHTRLYFRKSHQHIKAADNNSGWLFGEVLGSCVGLVSGARWHALRSELEPSFTQSAAAAHMTSIVENARAFISSELLQQTLINQKNDHVVPINPSRDLQFYPFFVVAGMLFGDPLSPEQKASLRDLAPLREELFREVIRGGVNRWGTLARLFQSNGTKLLGKFHMQWLRFVEEAYERGKQAEDSKRNDSARQLPVVKLWEAVKEGRISERECLQTIDESLYANLDVTTNAVAWNIVLLAQHAEVQAELRNEVLRFRHGDSQSYAQYLNRNDTLLNMCILEASRLRPILPFSNPEYSPDEDITIDGFTIPRNTNVVVDSHAINVSNPFWIDGNRYNPARHFTLKKEEVRYNLWRFGFGPRQCLGKHFADRILRCITAEMVASYVMSVPGVDGEVKIQKDSWVSLPDAVVQCVPVTAGS</sequence>
<evidence type="ECO:0008006" key="10">
    <source>
        <dbReference type="Google" id="ProtNLM"/>
    </source>
</evidence>
<dbReference type="GO" id="GO:0016705">
    <property type="term" value="F:oxidoreductase activity, acting on paired donors, with incorporation or reduction of molecular oxygen"/>
    <property type="evidence" value="ECO:0007669"/>
    <property type="project" value="InterPro"/>
</dbReference>
<dbReference type="AlphaFoldDB" id="W7EX45"/>
<organism evidence="8 9">
    <name type="scientific">Bipolaris victoriae (strain FI3)</name>
    <name type="common">Victoria blight of oats agent</name>
    <name type="synonym">Cochliobolus victoriae</name>
    <dbReference type="NCBI Taxonomy" id="930091"/>
    <lineage>
        <taxon>Eukaryota</taxon>
        <taxon>Fungi</taxon>
        <taxon>Dikarya</taxon>
        <taxon>Ascomycota</taxon>
        <taxon>Pezizomycotina</taxon>
        <taxon>Dothideomycetes</taxon>
        <taxon>Pleosporomycetidae</taxon>
        <taxon>Pleosporales</taxon>
        <taxon>Pleosporineae</taxon>
        <taxon>Pleosporaceae</taxon>
        <taxon>Bipolaris</taxon>
    </lineage>
</organism>
<comment type="cofactor">
    <cofactor evidence="1 6">
        <name>heme</name>
        <dbReference type="ChEBI" id="CHEBI:30413"/>
    </cofactor>
</comment>
<dbReference type="GO" id="GO:0005506">
    <property type="term" value="F:iron ion binding"/>
    <property type="evidence" value="ECO:0007669"/>
    <property type="project" value="InterPro"/>
</dbReference>
<dbReference type="PROSITE" id="PS00086">
    <property type="entry name" value="CYTOCHROME_P450"/>
    <property type="match status" value="1"/>
</dbReference>
<dbReference type="PRINTS" id="PR00385">
    <property type="entry name" value="P450"/>
</dbReference>
<dbReference type="InterPro" id="IPR036396">
    <property type="entry name" value="Cyt_P450_sf"/>
</dbReference>
<dbReference type="Proteomes" id="UP000054337">
    <property type="component" value="Unassembled WGS sequence"/>
</dbReference>
<dbReference type="EMBL" id="KI968692">
    <property type="protein sequence ID" value="EUN32661.1"/>
    <property type="molecule type" value="Genomic_DNA"/>
</dbReference>
<evidence type="ECO:0000256" key="5">
    <source>
        <dbReference type="ARBA" id="ARBA00023033"/>
    </source>
</evidence>
<evidence type="ECO:0000313" key="9">
    <source>
        <dbReference type="Proteomes" id="UP000054337"/>
    </source>
</evidence>
<keyword evidence="4 6" id="KW-0408">Iron</keyword>
<dbReference type="SUPFAM" id="SSF48264">
    <property type="entry name" value="Cytochrome P450"/>
    <property type="match status" value="1"/>
</dbReference>
<keyword evidence="5 7" id="KW-0503">Monooxygenase</keyword>
<dbReference type="OrthoDB" id="2789670at2759"/>
<feature type="binding site" description="axial binding residue" evidence="6">
    <location>
        <position position="411"/>
    </location>
    <ligand>
        <name>heme</name>
        <dbReference type="ChEBI" id="CHEBI:30413"/>
    </ligand>
    <ligandPart>
        <name>Fe</name>
        <dbReference type="ChEBI" id="CHEBI:18248"/>
    </ligandPart>
</feature>
<dbReference type="GO" id="GO:0020037">
    <property type="term" value="F:heme binding"/>
    <property type="evidence" value="ECO:0007669"/>
    <property type="project" value="InterPro"/>
</dbReference>
<keyword evidence="3 7" id="KW-0560">Oxidoreductase</keyword>
<dbReference type="InterPro" id="IPR017972">
    <property type="entry name" value="Cyt_P450_CS"/>
</dbReference>
<evidence type="ECO:0000256" key="1">
    <source>
        <dbReference type="ARBA" id="ARBA00001971"/>
    </source>
</evidence>
<accession>W7EX45</accession>
<name>W7EX45_BIPV3</name>